<dbReference type="Proteomes" id="UP000824540">
    <property type="component" value="Unassembled WGS sequence"/>
</dbReference>
<dbReference type="AlphaFoldDB" id="A0A8T2P9N8"/>
<accession>A0A8T2P9N8</accession>
<keyword evidence="10" id="KW-1185">Reference proteome</keyword>
<proteinExistence type="predicted"/>
<evidence type="ECO:0000313" key="10">
    <source>
        <dbReference type="Proteomes" id="UP000824540"/>
    </source>
</evidence>
<dbReference type="InterPro" id="IPR002110">
    <property type="entry name" value="Ankyrin_rpt"/>
</dbReference>
<keyword evidence="6" id="KW-0325">Glycoprotein</keyword>
<protein>
    <submittedName>
        <fullName evidence="9">Uncharacterized protein</fullName>
    </submittedName>
</protein>
<dbReference type="GO" id="GO:0022857">
    <property type="term" value="F:transmembrane transporter activity"/>
    <property type="evidence" value="ECO:0007669"/>
    <property type="project" value="TreeGrafter"/>
</dbReference>
<dbReference type="SUPFAM" id="SSF48403">
    <property type="entry name" value="Ankyrin repeat"/>
    <property type="match status" value="1"/>
</dbReference>
<dbReference type="InterPro" id="IPR036770">
    <property type="entry name" value="Ankyrin_rpt-contain_sf"/>
</dbReference>
<dbReference type="OrthoDB" id="1661883at2759"/>
<evidence type="ECO:0000256" key="3">
    <source>
        <dbReference type="ARBA" id="ARBA00022737"/>
    </source>
</evidence>
<evidence type="ECO:0000256" key="5">
    <source>
        <dbReference type="ARBA" id="ARBA00023065"/>
    </source>
</evidence>
<gene>
    <name evidence="9" type="ORF">JZ751_003958</name>
</gene>
<sequence length="115" mass="12435">MRVMRTGSPLCTWPPVEGTQNDYKGRSSLHHAAAEGYTQTIKILLAANIKLLDKTDEEGNTALHVAAKEGHVAAVGLLMSKGAEFTLNNNDASFLHEAVLHGKQDVANVIIESER</sequence>
<evidence type="ECO:0000313" key="9">
    <source>
        <dbReference type="EMBL" id="KAG9347941.1"/>
    </source>
</evidence>
<dbReference type="GO" id="GO:1902495">
    <property type="term" value="C:transmembrane transporter complex"/>
    <property type="evidence" value="ECO:0007669"/>
    <property type="project" value="TreeGrafter"/>
</dbReference>
<evidence type="ECO:0000256" key="1">
    <source>
        <dbReference type="ARBA" id="ARBA00022448"/>
    </source>
</evidence>
<evidence type="ECO:0000256" key="7">
    <source>
        <dbReference type="ARBA" id="ARBA00023303"/>
    </source>
</evidence>
<dbReference type="GO" id="GO:0034220">
    <property type="term" value="P:monoatomic ion transmembrane transport"/>
    <property type="evidence" value="ECO:0007669"/>
    <property type="project" value="UniProtKB-KW"/>
</dbReference>
<reference evidence="9" key="1">
    <citation type="thesis" date="2021" institute="BYU ScholarsArchive" country="Provo, UT, USA">
        <title>Applications of and Algorithms for Genome Assembly and Genomic Analyses with an Emphasis on Marine Teleosts.</title>
        <authorList>
            <person name="Pickett B.D."/>
        </authorList>
    </citation>
    <scope>NUCLEOTIDE SEQUENCE</scope>
    <source>
        <strain evidence="9">HI-2016</strain>
    </source>
</reference>
<organism evidence="9 10">
    <name type="scientific">Albula glossodonta</name>
    <name type="common">roundjaw bonefish</name>
    <dbReference type="NCBI Taxonomy" id="121402"/>
    <lineage>
        <taxon>Eukaryota</taxon>
        <taxon>Metazoa</taxon>
        <taxon>Chordata</taxon>
        <taxon>Craniata</taxon>
        <taxon>Vertebrata</taxon>
        <taxon>Euteleostomi</taxon>
        <taxon>Actinopterygii</taxon>
        <taxon>Neopterygii</taxon>
        <taxon>Teleostei</taxon>
        <taxon>Albuliformes</taxon>
        <taxon>Albulidae</taxon>
        <taxon>Albula</taxon>
    </lineage>
</organism>
<dbReference type="PROSITE" id="PS50088">
    <property type="entry name" value="ANK_REPEAT"/>
    <property type="match status" value="2"/>
</dbReference>
<dbReference type="InterPro" id="IPR052076">
    <property type="entry name" value="TRP_cation_channel"/>
</dbReference>
<dbReference type="EMBL" id="JAFBMS010000012">
    <property type="protein sequence ID" value="KAG9347941.1"/>
    <property type="molecule type" value="Genomic_DNA"/>
</dbReference>
<keyword evidence="4 8" id="KW-0040">ANK repeat</keyword>
<dbReference type="Gene3D" id="1.25.40.20">
    <property type="entry name" value="Ankyrin repeat-containing domain"/>
    <property type="match status" value="1"/>
</dbReference>
<evidence type="ECO:0000256" key="8">
    <source>
        <dbReference type="PROSITE-ProRule" id="PRU00023"/>
    </source>
</evidence>
<evidence type="ECO:0000256" key="2">
    <source>
        <dbReference type="ARBA" id="ARBA00022606"/>
    </source>
</evidence>
<keyword evidence="3" id="KW-0677">Repeat</keyword>
<dbReference type="Pfam" id="PF12796">
    <property type="entry name" value="Ank_2"/>
    <property type="match status" value="1"/>
</dbReference>
<feature type="non-terminal residue" evidence="9">
    <location>
        <position position="115"/>
    </location>
</feature>
<feature type="repeat" description="ANK" evidence="8">
    <location>
        <begin position="24"/>
        <end position="56"/>
    </location>
</feature>
<dbReference type="PANTHER" id="PTHR47143">
    <property type="entry name" value="TRANSIENT RECEPTOR POTENTIAL CATION CHANNEL PROTEIN PAINLESS"/>
    <property type="match status" value="1"/>
</dbReference>
<keyword evidence="7" id="KW-0407">Ion channel</keyword>
<comment type="caution">
    <text evidence="9">The sequence shown here is derived from an EMBL/GenBank/DDBJ whole genome shotgun (WGS) entry which is preliminary data.</text>
</comment>
<keyword evidence="1" id="KW-0813">Transport</keyword>
<keyword evidence="5" id="KW-0406">Ion transport</keyword>
<keyword evidence="2" id="KW-0716">Sensory transduction</keyword>
<name>A0A8T2P9N8_9TELE</name>
<dbReference type="PANTHER" id="PTHR47143:SF1">
    <property type="entry name" value="ION_TRANS DOMAIN-CONTAINING PROTEIN"/>
    <property type="match status" value="1"/>
</dbReference>
<dbReference type="PROSITE" id="PS50297">
    <property type="entry name" value="ANK_REP_REGION"/>
    <property type="match status" value="2"/>
</dbReference>
<evidence type="ECO:0000256" key="4">
    <source>
        <dbReference type="ARBA" id="ARBA00023043"/>
    </source>
</evidence>
<evidence type="ECO:0000256" key="6">
    <source>
        <dbReference type="ARBA" id="ARBA00023180"/>
    </source>
</evidence>
<feature type="repeat" description="ANK" evidence="8">
    <location>
        <begin position="58"/>
        <end position="90"/>
    </location>
</feature>
<dbReference type="SMART" id="SM00248">
    <property type="entry name" value="ANK"/>
    <property type="match status" value="2"/>
</dbReference>